<protein>
    <submittedName>
        <fullName evidence="1">Uncharacterized protein</fullName>
    </submittedName>
</protein>
<dbReference type="AlphaFoldDB" id="A0A016S499"/>
<proteinExistence type="predicted"/>
<dbReference type="OrthoDB" id="344345at2759"/>
<organism evidence="1 2">
    <name type="scientific">Ancylostoma ceylanicum</name>
    <dbReference type="NCBI Taxonomy" id="53326"/>
    <lineage>
        <taxon>Eukaryota</taxon>
        <taxon>Metazoa</taxon>
        <taxon>Ecdysozoa</taxon>
        <taxon>Nematoda</taxon>
        <taxon>Chromadorea</taxon>
        <taxon>Rhabditida</taxon>
        <taxon>Rhabditina</taxon>
        <taxon>Rhabditomorpha</taxon>
        <taxon>Strongyloidea</taxon>
        <taxon>Ancylostomatidae</taxon>
        <taxon>Ancylostomatinae</taxon>
        <taxon>Ancylostoma</taxon>
    </lineage>
</organism>
<evidence type="ECO:0000313" key="1">
    <source>
        <dbReference type="EMBL" id="EYB85167.1"/>
    </source>
</evidence>
<comment type="caution">
    <text evidence="1">The sequence shown here is derived from an EMBL/GenBank/DDBJ whole genome shotgun (WGS) entry which is preliminary data.</text>
</comment>
<reference evidence="2" key="1">
    <citation type="journal article" date="2015" name="Nat. Genet.">
        <title>The genome and transcriptome of the zoonotic hookworm Ancylostoma ceylanicum identify infection-specific gene families.</title>
        <authorList>
            <person name="Schwarz E.M."/>
            <person name="Hu Y."/>
            <person name="Antoshechkin I."/>
            <person name="Miller M.M."/>
            <person name="Sternberg P.W."/>
            <person name="Aroian R.V."/>
        </authorList>
    </citation>
    <scope>NUCLEOTIDE SEQUENCE</scope>
    <source>
        <strain evidence="2">HY135</strain>
    </source>
</reference>
<accession>A0A016S499</accession>
<evidence type="ECO:0000313" key="2">
    <source>
        <dbReference type="Proteomes" id="UP000024635"/>
    </source>
</evidence>
<sequence length="190" mass="19420">MFGLTAVATSTTTATTTSAGITASLFSTSTTASAPSTTAQTPLAFGTSLTTPLSTASGGVSSTEPAGADAASKLSLKGLLEKEGSVGSACSQLLAALTADTEISFADLSALHFARFLLLSHLEIKANWRTCGCTTGASRRRVGSESSHHTYSITLKLVEGWSTARLGSVAKTGLRVGIYILKENTARSPQ</sequence>
<name>A0A016S499_9BILA</name>
<dbReference type="EMBL" id="JARK01001639">
    <property type="protein sequence ID" value="EYB85167.1"/>
    <property type="molecule type" value="Genomic_DNA"/>
</dbReference>
<gene>
    <name evidence="1" type="primary">Acey_s0303.g1888</name>
    <name evidence="1" type="synonym">Acey-npp-11</name>
    <name evidence="1" type="ORF">Y032_0303g1888</name>
</gene>
<dbReference type="Proteomes" id="UP000024635">
    <property type="component" value="Unassembled WGS sequence"/>
</dbReference>
<keyword evidence="2" id="KW-1185">Reference proteome</keyword>